<dbReference type="GO" id="GO:0055085">
    <property type="term" value="P:transmembrane transport"/>
    <property type="evidence" value="ECO:0007669"/>
    <property type="project" value="InterPro"/>
</dbReference>
<dbReference type="PROSITE" id="PS50928">
    <property type="entry name" value="ABC_TM1"/>
    <property type="match status" value="1"/>
</dbReference>
<comment type="similarity">
    <text evidence="7">Belongs to the binding-protein-dependent transport system permease family.</text>
</comment>
<keyword evidence="6 7" id="KW-0472">Membrane</keyword>
<feature type="transmembrane region" description="Helical" evidence="7">
    <location>
        <begin position="235"/>
        <end position="261"/>
    </location>
</feature>
<keyword evidence="4 7" id="KW-0812">Transmembrane</keyword>
<evidence type="ECO:0000256" key="4">
    <source>
        <dbReference type="ARBA" id="ARBA00022692"/>
    </source>
</evidence>
<reference evidence="10" key="1">
    <citation type="submission" date="2015-07" db="EMBL/GenBank/DDBJ databases">
        <title>Complete genome sequence and phylogenetic analysis of Limnochorda pilosa.</title>
        <authorList>
            <person name="Watanabe M."/>
            <person name="Kojima H."/>
            <person name="Fukui M."/>
        </authorList>
    </citation>
    <scope>NUCLEOTIDE SEQUENCE [LARGE SCALE GENOMIC DNA]</scope>
    <source>
        <strain evidence="10">HC45</strain>
    </source>
</reference>
<dbReference type="CDD" id="cd06261">
    <property type="entry name" value="TM_PBP2"/>
    <property type="match status" value="1"/>
</dbReference>
<evidence type="ECO:0000256" key="1">
    <source>
        <dbReference type="ARBA" id="ARBA00004651"/>
    </source>
</evidence>
<evidence type="ECO:0000256" key="5">
    <source>
        <dbReference type="ARBA" id="ARBA00022989"/>
    </source>
</evidence>
<protein>
    <submittedName>
        <fullName evidence="9">Peptide ABC transporter permease</fullName>
    </submittedName>
</protein>
<dbReference type="Pfam" id="PF19300">
    <property type="entry name" value="BPD_transp_1_N"/>
    <property type="match status" value="1"/>
</dbReference>
<comment type="subcellular location">
    <subcellularLocation>
        <location evidence="1 7">Cell membrane</location>
        <topology evidence="1 7">Multi-pass membrane protein</topology>
    </subcellularLocation>
</comment>
<feature type="transmembrane region" description="Helical" evidence="7">
    <location>
        <begin position="9"/>
        <end position="30"/>
    </location>
</feature>
<name>A0A0K2SL68_LIMPI</name>
<dbReference type="PANTHER" id="PTHR43163:SF6">
    <property type="entry name" value="DIPEPTIDE TRANSPORT SYSTEM PERMEASE PROTEIN DPPB-RELATED"/>
    <property type="match status" value="1"/>
</dbReference>
<dbReference type="Proteomes" id="UP000065807">
    <property type="component" value="Chromosome"/>
</dbReference>
<keyword evidence="10" id="KW-1185">Reference proteome</keyword>
<keyword evidence="3" id="KW-1003">Cell membrane</keyword>
<dbReference type="OrthoDB" id="9773221at2"/>
<dbReference type="InterPro" id="IPR035906">
    <property type="entry name" value="MetI-like_sf"/>
</dbReference>
<dbReference type="Pfam" id="PF00528">
    <property type="entry name" value="BPD_transp_1"/>
    <property type="match status" value="1"/>
</dbReference>
<dbReference type="RefSeq" id="WP_068137330.1">
    <property type="nucleotide sequence ID" value="NZ_AP014924.1"/>
</dbReference>
<dbReference type="STRING" id="1555112.LIP_2025"/>
<evidence type="ECO:0000313" key="10">
    <source>
        <dbReference type="Proteomes" id="UP000065807"/>
    </source>
</evidence>
<dbReference type="KEGG" id="lpil:LIP_2025"/>
<dbReference type="GO" id="GO:0005886">
    <property type="term" value="C:plasma membrane"/>
    <property type="evidence" value="ECO:0007669"/>
    <property type="project" value="UniProtKB-SubCell"/>
</dbReference>
<organism evidence="9 10">
    <name type="scientific">Limnochorda pilosa</name>
    <dbReference type="NCBI Taxonomy" id="1555112"/>
    <lineage>
        <taxon>Bacteria</taxon>
        <taxon>Bacillati</taxon>
        <taxon>Bacillota</taxon>
        <taxon>Limnochordia</taxon>
        <taxon>Limnochordales</taxon>
        <taxon>Limnochordaceae</taxon>
        <taxon>Limnochorda</taxon>
    </lineage>
</organism>
<dbReference type="Gene3D" id="1.10.3720.10">
    <property type="entry name" value="MetI-like"/>
    <property type="match status" value="1"/>
</dbReference>
<reference evidence="10" key="2">
    <citation type="journal article" date="2016" name="Int. J. Syst. Evol. Microbiol.">
        <title>Complete genome sequence and cell structure of Limnochorda pilosa, a Gram-negative spore-former within the phylum Firmicutes.</title>
        <authorList>
            <person name="Watanabe M."/>
            <person name="Kojima H."/>
            <person name="Fukui M."/>
        </authorList>
    </citation>
    <scope>NUCLEOTIDE SEQUENCE [LARGE SCALE GENOMIC DNA]</scope>
    <source>
        <strain evidence="10">HC45</strain>
    </source>
</reference>
<dbReference type="PANTHER" id="PTHR43163">
    <property type="entry name" value="DIPEPTIDE TRANSPORT SYSTEM PERMEASE PROTEIN DPPB-RELATED"/>
    <property type="match status" value="1"/>
</dbReference>
<keyword evidence="2 7" id="KW-0813">Transport</keyword>
<feature type="transmembrane region" description="Helical" evidence="7">
    <location>
        <begin position="135"/>
        <end position="158"/>
    </location>
</feature>
<sequence>MTRYVLRRLLLAIPTLWGVFTIIFVLSYLMPGDPVRAVLGESYRRADPATIQRVRDRLGLDDPWYVQYGRFLGRVAQGDLGTSYVLDQPVRDVVGYRFPRTVQLMAGGMLAALLIGIPAGILAAERQYTWVDHTLMFLALVGVAMPVFWQGILAKMFLTQDKYGIALFPVAGYGGGEFIYMVLPSLVLGTHLSATIARITRSSMLDVKPQQYMVTAAAKGLSRWRLVMRHQLKNALVPVVTVIGLDVGYLMGGSVVTETVFNWPGLGRAVVTAIMRRDTPVILGTLVFGAFIFVTVNLVIDLTYAFLNPRIRYE</sequence>
<feature type="domain" description="ABC transmembrane type-1" evidence="8">
    <location>
        <begin position="98"/>
        <end position="304"/>
    </location>
</feature>
<keyword evidence="5 7" id="KW-1133">Transmembrane helix</keyword>
<proteinExistence type="inferred from homology"/>
<evidence type="ECO:0000256" key="3">
    <source>
        <dbReference type="ARBA" id="ARBA00022475"/>
    </source>
</evidence>
<evidence type="ECO:0000256" key="7">
    <source>
        <dbReference type="RuleBase" id="RU363032"/>
    </source>
</evidence>
<dbReference type="EMBL" id="AP014924">
    <property type="protein sequence ID" value="BAS27866.1"/>
    <property type="molecule type" value="Genomic_DNA"/>
</dbReference>
<dbReference type="AlphaFoldDB" id="A0A0K2SL68"/>
<gene>
    <name evidence="9" type="ORF">LIP_2025</name>
</gene>
<evidence type="ECO:0000256" key="2">
    <source>
        <dbReference type="ARBA" id="ARBA00022448"/>
    </source>
</evidence>
<evidence type="ECO:0000313" key="9">
    <source>
        <dbReference type="EMBL" id="BAS27866.1"/>
    </source>
</evidence>
<evidence type="ECO:0000256" key="6">
    <source>
        <dbReference type="ARBA" id="ARBA00023136"/>
    </source>
</evidence>
<feature type="transmembrane region" description="Helical" evidence="7">
    <location>
        <begin position="178"/>
        <end position="199"/>
    </location>
</feature>
<feature type="transmembrane region" description="Helical" evidence="7">
    <location>
        <begin position="104"/>
        <end position="123"/>
    </location>
</feature>
<dbReference type="SUPFAM" id="SSF161098">
    <property type="entry name" value="MetI-like"/>
    <property type="match status" value="1"/>
</dbReference>
<dbReference type="InterPro" id="IPR045621">
    <property type="entry name" value="BPD_transp_1_N"/>
</dbReference>
<feature type="transmembrane region" description="Helical" evidence="7">
    <location>
        <begin position="281"/>
        <end position="307"/>
    </location>
</feature>
<accession>A0A0K2SL68</accession>
<evidence type="ECO:0000259" key="8">
    <source>
        <dbReference type="PROSITE" id="PS50928"/>
    </source>
</evidence>
<dbReference type="InterPro" id="IPR000515">
    <property type="entry name" value="MetI-like"/>
</dbReference>